<dbReference type="Proteomes" id="UP000009168">
    <property type="component" value="Unassembled WGS sequence"/>
</dbReference>
<dbReference type="PANTHER" id="PTHR33209:SF2">
    <property type="entry name" value="CHROMOSOME UNDETERMINED SCAFFOLD_55, WHOLE GENOME SHOTGUN SEQUENCE"/>
    <property type="match status" value="1"/>
</dbReference>
<dbReference type="Pfam" id="PF01343">
    <property type="entry name" value="Peptidase_S49"/>
    <property type="match status" value="1"/>
</dbReference>
<dbReference type="AlphaFoldDB" id="I7M7K4"/>
<name>I7M7K4_TETTS</name>
<protein>
    <submittedName>
        <fullName evidence="2">Peptidase family S49 protein</fullName>
    </submittedName>
</protein>
<evidence type="ECO:0000313" key="2">
    <source>
        <dbReference type="EMBL" id="EAR93899.2"/>
    </source>
</evidence>
<dbReference type="SUPFAM" id="SSF52096">
    <property type="entry name" value="ClpP/crotonase"/>
    <property type="match status" value="1"/>
</dbReference>
<keyword evidence="3" id="KW-1185">Reference proteome</keyword>
<dbReference type="PANTHER" id="PTHR33209">
    <property type="entry name" value="PROTEASE 4"/>
    <property type="match status" value="1"/>
</dbReference>
<dbReference type="InterPro" id="IPR029045">
    <property type="entry name" value="ClpP/crotonase-like_dom_sf"/>
</dbReference>
<reference evidence="3" key="1">
    <citation type="journal article" date="2006" name="PLoS Biol.">
        <title>Macronuclear genome sequence of the ciliate Tetrahymena thermophila, a model eukaryote.</title>
        <authorList>
            <person name="Eisen J.A."/>
            <person name="Coyne R.S."/>
            <person name="Wu M."/>
            <person name="Wu D."/>
            <person name="Thiagarajan M."/>
            <person name="Wortman J.R."/>
            <person name="Badger J.H."/>
            <person name="Ren Q."/>
            <person name="Amedeo P."/>
            <person name="Jones K.M."/>
            <person name="Tallon L.J."/>
            <person name="Delcher A.L."/>
            <person name="Salzberg S.L."/>
            <person name="Silva J.C."/>
            <person name="Haas B.J."/>
            <person name="Majoros W.H."/>
            <person name="Farzad M."/>
            <person name="Carlton J.M."/>
            <person name="Smith R.K. Jr."/>
            <person name="Garg J."/>
            <person name="Pearlman R.E."/>
            <person name="Karrer K.M."/>
            <person name="Sun L."/>
            <person name="Manning G."/>
            <person name="Elde N.C."/>
            <person name="Turkewitz A.P."/>
            <person name="Asai D.J."/>
            <person name="Wilkes D.E."/>
            <person name="Wang Y."/>
            <person name="Cai H."/>
            <person name="Collins K."/>
            <person name="Stewart B.A."/>
            <person name="Lee S.R."/>
            <person name="Wilamowska K."/>
            <person name="Weinberg Z."/>
            <person name="Ruzzo W.L."/>
            <person name="Wloga D."/>
            <person name="Gaertig J."/>
            <person name="Frankel J."/>
            <person name="Tsao C.-C."/>
            <person name="Gorovsky M.A."/>
            <person name="Keeling P.J."/>
            <person name="Waller R.F."/>
            <person name="Patron N.J."/>
            <person name="Cherry J.M."/>
            <person name="Stover N.A."/>
            <person name="Krieger C.J."/>
            <person name="del Toro C."/>
            <person name="Ryder H.F."/>
            <person name="Williamson S.C."/>
            <person name="Barbeau R.A."/>
            <person name="Hamilton E.P."/>
            <person name="Orias E."/>
        </authorList>
    </citation>
    <scope>NUCLEOTIDE SEQUENCE [LARGE SCALE GENOMIC DNA]</scope>
    <source>
        <strain evidence="3">SB210</strain>
    </source>
</reference>
<dbReference type="InParanoid" id="I7M7K4"/>
<dbReference type="InterPro" id="IPR002142">
    <property type="entry name" value="Peptidase_S49"/>
</dbReference>
<dbReference type="EMBL" id="GG662719">
    <property type="protein sequence ID" value="EAR93899.2"/>
    <property type="molecule type" value="Genomic_DNA"/>
</dbReference>
<accession>I7M7K4</accession>
<dbReference type="eggNOG" id="ENOG502R31T">
    <property type="taxonomic scope" value="Eukaryota"/>
</dbReference>
<gene>
    <name evidence="2" type="ORF">TTHERM_00406670</name>
</gene>
<dbReference type="GeneID" id="7825396"/>
<dbReference type="OrthoDB" id="284461at2759"/>
<evidence type="ECO:0000313" key="3">
    <source>
        <dbReference type="Proteomes" id="UP000009168"/>
    </source>
</evidence>
<evidence type="ECO:0000259" key="1">
    <source>
        <dbReference type="Pfam" id="PF01343"/>
    </source>
</evidence>
<sequence length="282" mass="32330">MNQYLNKLKTFLFQDNPVSREISKQAVAVCRIHRINAQTTFNVQRVLNKAAKHKNAAVALVISADSSSYAQAYNIIKQIQIFQKNTKIPVYTFGEEQVFSGGYLILCAGQKSFVDNTSLVGNLGVNYTHTNIEKLVTKTLDFTINDFHTSDIAFSHRADSLSKQKEDNEEFFRQFNSHLQDQVIQTFEGLRKPKVKMQPELYQNDLLQGEIYNGKKAVEYGLVDEIGTYYSVINKEFPNCKIVDLTRASTKDIFGNMLELFWLNIKTLPFSVLVRYINKNQQ</sequence>
<dbReference type="KEGG" id="tet:TTHERM_00406670"/>
<feature type="domain" description="Peptidase S49" evidence="1">
    <location>
        <begin position="84"/>
        <end position="235"/>
    </location>
</feature>
<dbReference type="GO" id="GO:0006508">
    <property type="term" value="P:proteolysis"/>
    <property type="evidence" value="ECO:0007669"/>
    <property type="project" value="InterPro"/>
</dbReference>
<organism evidence="2 3">
    <name type="scientific">Tetrahymena thermophila (strain SB210)</name>
    <dbReference type="NCBI Taxonomy" id="312017"/>
    <lineage>
        <taxon>Eukaryota</taxon>
        <taxon>Sar</taxon>
        <taxon>Alveolata</taxon>
        <taxon>Ciliophora</taxon>
        <taxon>Intramacronucleata</taxon>
        <taxon>Oligohymenophorea</taxon>
        <taxon>Hymenostomatida</taxon>
        <taxon>Tetrahymenina</taxon>
        <taxon>Tetrahymenidae</taxon>
        <taxon>Tetrahymena</taxon>
    </lineage>
</organism>
<dbReference type="GO" id="GO:0008233">
    <property type="term" value="F:peptidase activity"/>
    <property type="evidence" value="ECO:0007669"/>
    <property type="project" value="InterPro"/>
</dbReference>
<proteinExistence type="predicted"/>
<dbReference type="RefSeq" id="XP_001014144.2">
    <property type="nucleotide sequence ID" value="XM_001014144.2"/>
</dbReference>
<dbReference type="Gene3D" id="3.90.226.10">
    <property type="entry name" value="2-enoyl-CoA Hydratase, Chain A, domain 1"/>
    <property type="match status" value="1"/>
</dbReference>